<sequence length="353" mass="39188">MGYVGGGLGEPSTNQWSKEQFEYQIYTYKLARVALRVFGEGYNFFTGSLAMNTYFNASNRRMVGGVDVVVNTPLEDTRKGKDGGRRGIEEPLRVCEMINTEFEKEGLIGDLELNGVSIKLGLFESVKNTVEGRLRFVALVNGGYMTLKRSCRVLPSGVSKLAYLDGDRSLSDLKVSPIFLDVRQTAFPQKDVSQRLLYNSTLVNTEYINDAARSLGYEPLEISVPSLEYFLASKLNMIYQSSINEGVIRATPLATHHAVKNGRPRVSAVDVYDFVLGARQVSPSSVKRALKPMLVEPMNAMLDMTASALARISGGKYFEELNGFLPANKSFNPEGWRNLCSEALSILKRIRES</sequence>
<protein>
    <submittedName>
        <fullName evidence="1">Uncharacterized protein</fullName>
    </submittedName>
</protein>
<proteinExistence type="predicted"/>
<dbReference type="EMBL" id="NEXE01000020">
    <property type="protein sequence ID" value="PSN91673.1"/>
    <property type="molecule type" value="Genomic_DNA"/>
</dbReference>
<comment type="caution">
    <text evidence="1">The sequence shown here is derived from an EMBL/GenBank/DDBJ whole genome shotgun (WGS) entry which is preliminary data.</text>
</comment>
<gene>
    <name evidence="1" type="ORF">B9Q03_03545</name>
</gene>
<organism evidence="1 2">
    <name type="scientific">Candidatus Marsarchaeota G2 archaeon OSP_D</name>
    <dbReference type="NCBI Taxonomy" id="1978157"/>
    <lineage>
        <taxon>Archaea</taxon>
        <taxon>Candidatus Marsarchaeota</taxon>
        <taxon>Candidatus Marsarchaeota group 2</taxon>
    </lineage>
</organism>
<name>A0A2R6AZB3_9ARCH</name>
<dbReference type="AlphaFoldDB" id="A0A2R6AZB3"/>
<evidence type="ECO:0000313" key="2">
    <source>
        <dbReference type="Proteomes" id="UP000240322"/>
    </source>
</evidence>
<accession>A0A2R6AZB3</accession>
<dbReference type="Proteomes" id="UP000240322">
    <property type="component" value="Unassembled WGS sequence"/>
</dbReference>
<evidence type="ECO:0000313" key="1">
    <source>
        <dbReference type="EMBL" id="PSN91673.1"/>
    </source>
</evidence>
<reference evidence="1 2" key="1">
    <citation type="submission" date="2017-04" db="EMBL/GenBank/DDBJ databases">
        <title>Novel microbial lineages endemic to geothermal iron-oxide mats fill important gaps in the evolutionary history of Archaea.</title>
        <authorList>
            <person name="Jay Z.J."/>
            <person name="Beam J.P."/>
            <person name="Dlakic M."/>
            <person name="Rusch D.B."/>
            <person name="Kozubal M.A."/>
            <person name="Inskeep W.P."/>
        </authorList>
    </citation>
    <scope>NUCLEOTIDE SEQUENCE [LARGE SCALE GENOMIC DNA]</scope>
    <source>
        <strain evidence="1">OSP_D</strain>
    </source>
</reference>